<keyword evidence="1" id="KW-1133">Transmembrane helix</keyword>
<dbReference type="EMBL" id="GGEC01068011">
    <property type="protein sequence ID" value="MBX48495.1"/>
    <property type="molecule type" value="Transcribed_RNA"/>
</dbReference>
<dbReference type="AlphaFoldDB" id="A0A2P2P165"/>
<feature type="transmembrane region" description="Helical" evidence="1">
    <location>
        <begin position="37"/>
        <end position="54"/>
    </location>
</feature>
<reference evidence="2" key="1">
    <citation type="submission" date="2018-02" db="EMBL/GenBank/DDBJ databases">
        <title>Rhizophora mucronata_Transcriptome.</title>
        <authorList>
            <person name="Meera S.P."/>
            <person name="Sreeshan A."/>
            <person name="Augustine A."/>
        </authorList>
    </citation>
    <scope>NUCLEOTIDE SEQUENCE</scope>
    <source>
        <tissue evidence="2">Leaf</tissue>
    </source>
</reference>
<sequence>MSETFILFETLNDHINCWILKCSQILALGLVVTTNRILLWLFLSFSSSVFLSIMQG</sequence>
<keyword evidence="1" id="KW-0472">Membrane</keyword>
<organism evidence="2">
    <name type="scientific">Rhizophora mucronata</name>
    <name type="common">Asiatic mangrove</name>
    <dbReference type="NCBI Taxonomy" id="61149"/>
    <lineage>
        <taxon>Eukaryota</taxon>
        <taxon>Viridiplantae</taxon>
        <taxon>Streptophyta</taxon>
        <taxon>Embryophyta</taxon>
        <taxon>Tracheophyta</taxon>
        <taxon>Spermatophyta</taxon>
        <taxon>Magnoliopsida</taxon>
        <taxon>eudicotyledons</taxon>
        <taxon>Gunneridae</taxon>
        <taxon>Pentapetalae</taxon>
        <taxon>rosids</taxon>
        <taxon>fabids</taxon>
        <taxon>Malpighiales</taxon>
        <taxon>Rhizophoraceae</taxon>
        <taxon>Rhizophora</taxon>
    </lineage>
</organism>
<accession>A0A2P2P165</accession>
<evidence type="ECO:0000256" key="1">
    <source>
        <dbReference type="SAM" id="Phobius"/>
    </source>
</evidence>
<protein>
    <submittedName>
        <fullName evidence="2">Uncharacterized protein</fullName>
    </submittedName>
</protein>
<keyword evidence="1" id="KW-0812">Transmembrane</keyword>
<proteinExistence type="predicted"/>
<evidence type="ECO:0000313" key="2">
    <source>
        <dbReference type="EMBL" id="MBX48495.1"/>
    </source>
</evidence>
<name>A0A2P2P165_RHIMU</name>